<feature type="compositionally biased region" description="Low complexity" evidence="7">
    <location>
        <begin position="616"/>
        <end position="629"/>
    </location>
</feature>
<evidence type="ECO:0000313" key="11">
    <source>
        <dbReference type="Proteomes" id="UP001160483"/>
    </source>
</evidence>
<dbReference type="PANTHER" id="PTHR33906:SF1">
    <property type="entry name" value="INTRAFLAGELLAR TRANSPORT PROTEIN 25 HOMOLOG"/>
    <property type="match status" value="1"/>
</dbReference>
<dbReference type="Proteomes" id="UP001160483">
    <property type="component" value="Unassembled WGS sequence"/>
</dbReference>
<dbReference type="InterPro" id="IPR019786">
    <property type="entry name" value="Zinc_finger_PHD-type_CS"/>
</dbReference>
<dbReference type="Pfam" id="PF00628">
    <property type="entry name" value="PHD"/>
    <property type="match status" value="1"/>
</dbReference>
<dbReference type="PROSITE" id="PS01359">
    <property type="entry name" value="ZF_PHD_1"/>
    <property type="match status" value="1"/>
</dbReference>
<evidence type="ECO:0000256" key="3">
    <source>
        <dbReference type="ARBA" id="ARBA00022833"/>
    </source>
</evidence>
<protein>
    <recommendedName>
        <fullName evidence="12">PHD-type domain-containing protein</fullName>
    </recommendedName>
</protein>
<keyword evidence="3" id="KW-0862">Zinc</keyword>
<dbReference type="InterPro" id="IPR019787">
    <property type="entry name" value="Znf_PHD-finger"/>
</dbReference>
<feature type="compositionally biased region" description="Low complexity" evidence="7">
    <location>
        <begin position="333"/>
        <end position="345"/>
    </location>
</feature>
<dbReference type="PROSITE" id="PS50014">
    <property type="entry name" value="BROMODOMAIN_2"/>
    <property type="match status" value="1"/>
</dbReference>
<dbReference type="GO" id="GO:0005929">
    <property type="term" value="C:cilium"/>
    <property type="evidence" value="ECO:0007669"/>
    <property type="project" value="TreeGrafter"/>
</dbReference>
<dbReference type="Gene3D" id="1.20.920.10">
    <property type="entry name" value="Bromodomain-like"/>
    <property type="match status" value="1"/>
</dbReference>
<gene>
    <name evidence="10" type="ORF">PBS003_LOCUS808</name>
</gene>
<evidence type="ECO:0000256" key="7">
    <source>
        <dbReference type="SAM" id="MobiDB-lite"/>
    </source>
</evidence>
<dbReference type="SMART" id="SM00249">
    <property type="entry name" value="PHD"/>
    <property type="match status" value="1"/>
</dbReference>
<dbReference type="InterPro" id="IPR033558">
    <property type="entry name" value="IFT25"/>
</dbReference>
<comment type="caution">
    <text evidence="10">The sequence shown here is derived from an EMBL/GenBank/DDBJ whole genome shotgun (WGS) entry which is preliminary data.</text>
</comment>
<dbReference type="SUPFAM" id="SSF47370">
    <property type="entry name" value="Bromodomain"/>
    <property type="match status" value="1"/>
</dbReference>
<evidence type="ECO:0000259" key="8">
    <source>
        <dbReference type="PROSITE" id="PS50014"/>
    </source>
</evidence>
<dbReference type="GO" id="GO:0042073">
    <property type="term" value="P:intraciliary transport"/>
    <property type="evidence" value="ECO:0007669"/>
    <property type="project" value="InterPro"/>
</dbReference>
<dbReference type="EMBL" id="CAKKTJ010000090">
    <property type="protein sequence ID" value="CAH0473936.1"/>
    <property type="molecule type" value="Genomic_DNA"/>
</dbReference>
<evidence type="ECO:0000256" key="2">
    <source>
        <dbReference type="ARBA" id="ARBA00022771"/>
    </source>
</evidence>
<dbReference type="GO" id="GO:0008270">
    <property type="term" value="F:zinc ion binding"/>
    <property type="evidence" value="ECO:0007669"/>
    <property type="project" value="UniProtKB-KW"/>
</dbReference>
<dbReference type="InterPro" id="IPR001487">
    <property type="entry name" value="Bromodomain"/>
</dbReference>
<feature type="domain" description="Bromo" evidence="8">
    <location>
        <begin position="767"/>
        <end position="848"/>
    </location>
</feature>
<feature type="region of interest" description="Disordered" evidence="7">
    <location>
        <begin position="417"/>
        <end position="438"/>
    </location>
</feature>
<feature type="domain" description="PHD-type" evidence="9">
    <location>
        <begin position="692"/>
        <end position="739"/>
    </location>
</feature>
<evidence type="ECO:0000256" key="1">
    <source>
        <dbReference type="ARBA" id="ARBA00022723"/>
    </source>
</evidence>
<evidence type="ECO:0000256" key="6">
    <source>
        <dbReference type="PROSITE-ProRule" id="PRU00146"/>
    </source>
</evidence>
<dbReference type="Pfam" id="PF00439">
    <property type="entry name" value="Bromodomain"/>
    <property type="match status" value="1"/>
</dbReference>
<dbReference type="InterPro" id="IPR013083">
    <property type="entry name" value="Znf_RING/FYVE/PHD"/>
</dbReference>
<dbReference type="CDD" id="cd04369">
    <property type="entry name" value="Bromodomain"/>
    <property type="match status" value="1"/>
</dbReference>
<keyword evidence="2 6" id="KW-0863">Zinc-finger</keyword>
<keyword evidence="1" id="KW-0479">Metal-binding</keyword>
<dbReference type="PRINTS" id="PR00503">
    <property type="entry name" value="BROMODOMAIN"/>
</dbReference>
<feature type="compositionally biased region" description="Polar residues" evidence="7">
    <location>
        <begin position="593"/>
        <end position="603"/>
    </location>
</feature>
<feature type="region of interest" description="Disordered" evidence="7">
    <location>
        <begin position="478"/>
        <end position="683"/>
    </location>
</feature>
<dbReference type="CDD" id="cd15539">
    <property type="entry name" value="PHD1_AIRE"/>
    <property type="match status" value="1"/>
</dbReference>
<dbReference type="InterPro" id="IPR001965">
    <property type="entry name" value="Znf_PHD"/>
</dbReference>
<dbReference type="InterPro" id="IPR036427">
    <property type="entry name" value="Bromodomain-like_sf"/>
</dbReference>
<name>A0AAU9L1B7_9STRA</name>
<feature type="compositionally biased region" description="Basic residues" evidence="7">
    <location>
        <begin position="645"/>
        <end position="657"/>
    </location>
</feature>
<evidence type="ECO:0000259" key="9">
    <source>
        <dbReference type="PROSITE" id="PS50016"/>
    </source>
</evidence>
<dbReference type="SUPFAM" id="SSF57903">
    <property type="entry name" value="FYVE/PHD zinc finger"/>
    <property type="match status" value="1"/>
</dbReference>
<keyword evidence="4 5" id="KW-0103">Bromodomain</keyword>
<evidence type="ECO:0000256" key="4">
    <source>
        <dbReference type="ARBA" id="ARBA00023117"/>
    </source>
</evidence>
<feature type="compositionally biased region" description="Basic and acidic residues" evidence="7">
    <location>
        <begin position="582"/>
        <end position="592"/>
    </location>
</feature>
<feature type="compositionally biased region" description="Basic and acidic residues" evidence="7">
    <location>
        <begin position="658"/>
        <end position="673"/>
    </location>
</feature>
<dbReference type="PANTHER" id="PTHR33906">
    <property type="entry name" value="INTRAFLAGELLAR TRANSPORT PROTEIN 25 HOMOLOG"/>
    <property type="match status" value="1"/>
</dbReference>
<feature type="region of interest" description="Disordered" evidence="7">
    <location>
        <begin position="327"/>
        <end position="358"/>
    </location>
</feature>
<evidence type="ECO:0000313" key="10">
    <source>
        <dbReference type="EMBL" id="CAH0473936.1"/>
    </source>
</evidence>
<proteinExistence type="predicted"/>
<reference evidence="10" key="1">
    <citation type="submission" date="2021-11" db="EMBL/GenBank/DDBJ databases">
        <authorList>
            <person name="Islam A."/>
            <person name="Islam S."/>
            <person name="Flora M.S."/>
            <person name="Rahman M."/>
            <person name="Ziaur R.M."/>
            <person name="Epstein J.H."/>
            <person name="Hassan M."/>
            <person name="Klassen M."/>
            <person name="Woodard K."/>
            <person name="Webb A."/>
            <person name="Webby R.J."/>
            <person name="El Zowalaty M.E."/>
        </authorList>
    </citation>
    <scope>NUCLEOTIDE SEQUENCE</scope>
    <source>
        <strain evidence="10">Pbs3</strain>
    </source>
</reference>
<evidence type="ECO:0008006" key="12">
    <source>
        <dbReference type="Google" id="ProtNLM"/>
    </source>
</evidence>
<dbReference type="SMART" id="SM00297">
    <property type="entry name" value="BROMO"/>
    <property type="match status" value="1"/>
</dbReference>
<dbReference type="PROSITE" id="PS50016">
    <property type="entry name" value="ZF_PHD_2"/>
    <property type="match status" value="1"/>
</dbReference>
<sequence>MTAASVATENTARANHQVAKQKYQVETMMNSANTYERKTIQDEMMDGVAVDQIRAMERDAAYQRKIIDGAVAYQEKIVNGGYQQGRLGQGPQGKVIEGATSKLYQGRKVEGYLGTMAEDYKRNRKLPPRVEEMLREQVNLDETVLHDVFAVAMEDLTLEKEANFVAKGLCHLCGAKEKYYVPVVSFCPHADENHSLCREHLRTIYRLRLLHPCPKEDNWRIVLLKAVAKVAGMHGVRRHILCMAIPPVQSDGFLARDTETVAAHEGRGLVQTQQPEYKQYSGSSRNDYGSSAQIPWTHSSSMQISSIQTFSATYSMQASSTEASKLLTSSTHASSMQAQSKQSSQYPPVPKQAAKDTPPDFLPVMSNGAPVIGSRAAARATSPRVHHGSTKLPSAATVLNCAESEKSLVHLVSSLNQGGAPGSLVTSDARGQISKGSTYDQSKLRYNKSDIGSSGSGQGCNDAEMEAATMVYSVRGVADRRRQAESPHQDHLYTSSMDPSDSSPRERSNFAGRSIEDSHILKRKSNEGKDEASSGPRDLNTMAPRNDSEASRCGESVPSEQQNGDLRHHQTAMRLNLKTHGRGKECAHKADTNNENQSSQTPTSLPPARPGRSRKVTVGTVVTASSASRAGRKGTQERKTIAPPKRGRGRPPKRAKRSQNEDEKMADEKSIGDDEKEDEEEGGLVSELDANLDYCEVCQGAGDLVCCDKCPRSFHLKCLHMTENDLPEGDWQCNECKKPSRFDAYSVAVASEKTLLDKCLKIVQCLKSHPFAKQFLLPVENVPMYTRVVKQPMDLSKIENKLKMGAYIVDSNTVADGVNELDSTHFANDVRLMWSNCKLFNDDGSGIVRAADILSDGFERLYKESIARPLTSQNGC</sequence>
<dbReference type="Gene3D" id="3.30.40.10">
    <property type="entry name" value="Zinc/RING finger domain, C3HC4 (zinc finger)"/>
    <property type="match status" value="1"/>
</dbReference>
<dbReference type="InterPro" id="IPR011011">
    <property type="entry name" value="Znf_FYVE_PHD"/>
</dbReference>
<organism evidence="10 11">
    <name type="scientific">Peronospora belbahrii</name>
    <dbReference type="NCBI Taxonomy" id="622444"/>
    <lineage>
        <taxon>Eukaryota</taxon>
        <taxon>Sar</taxon>
        <taxon>Stramenopiles</taxon>
        <taxon>Oomycota</taxon>
        <taxon>Peronosporomycetes</taxon>
        <taxon>Peronosporales</taxon>
        <taxon>Peronosporaceae</taxon>
        <taxon>Peronospora</taxon>
    </lineage>
</organism>
<accession>A0AAU9L1B7</accession>
<feature type="compositionally biased region" description="Polar residues" evidence="7">
    <location>
        <begin position="492"/>
        <end position="502"/>
    </location>
</feature>
<dbReference type="AlphaFoldDB" id="A0AAU9L1B7"/>
<evidence type="ECO:0000256" key="5">
    <source>
        <dbReference type="PROSITE-ProRule" id="PRU00035"/>
    </source>
</evidence>
<feature type="compositionally biased region" description="Basic and acidic residues" evidence="7">
    <location>
        <begin position="503"/>
        <end position="532"/>
    </location>
</feature>
<feature type="compositionally biased region" description="Basic and acidic residues" evidence="7">
    <location>
        <begin position="478"/>
        <end position="491"/>
    </location>
</feature>
<dbReference type="GO" id="GO:0030992">
    <property type="term" value="C:intraciliary transport particle B"/>
    <property type="evidence" value="ECO:0007669"/>
    <property type="project" value="InterPro"/>
</dbReference>